<name>A0AAV6KE99_9ERIC</name>
<feature type="compositionally biased region" description="Low complexity" evidence="1">
    <location>
        <begin position="111"/>
        <end position="133"/>
    </location>
</feature>
<gene>
    <name evidence="3" type="ORF">RHGRI_009319</name>
</gene>
<evidence type="ECO:0000256" key="2">
    <source>
        <dbReference type="SAM" id="Phobius"/>
    </source>
</evidence>
<keyword evidence="2" id="KW-0812">Transmembrane</keyword>
<reference evidence="3" key="1">
    <citation type="submission" date="2020-08" db="EMBL/GenBank/DDBJ databases">
        <title>Plant Genome Project.</title>
        <authorList>
            <person name="Zhang R.-G."/>
        </authorList>
    </citation>
    <scope>NUCLEOTIDE SEQUENCE</scope>
    <source>
        <strain evidence="3">WSP0</strain>
        <tissue evidence="3">Leaf</tissue>
    </source>
</reference>
<evidence type="ECO:0000256" key="1">
    <source>
        <dbReference type="SAM" id="MobiDB-lite"/>
    </source>
</evidence>
<keyword evidence="2" id="KW-1133">Transmembrane helix</keyword>
<accession>A0AAV6KE99</accession>
<feature type="region of interest" description="Disordered" evidence="1">
    <location>
        <begin position="104"/>
        <end position="152"/>
    </location>
</feature>
<comment type="caution">
    <text evidence="3">The sequence shown here is derived from an EMBL/GenBank/DDBJ whole genome shotgun (WGS) entry which is preliminary data.</text>
</comment>
<keyword evidence="2" id="KW-0472">Membrane</keyword>
<feature type="transmembrane region" description="Helical" evidence="2">
    <location>
        <begin position="16"/>
        <end position="38"/>
    </location>
</feature>
<keyword evidence="4" id="KW-1185">Reference proteome</keyword>
<evidence type="ECO:0000313" key="4">
    <source>
        <dbReference type="Proteomes" id="UP000823749"/>
    </source>
</evidence>
<dbReference type="AlphaFoldDB" id="A0AAV6KE99"/>
<protein>
    <submittedName>
        <fullName evidence="3">Uncharacterized protein</fullName>
    </submittedName>
</protein>
<feature type="compositionally biased region" description="Pro residues" evidence="1">
    <location>
        <begin position="134"/>
        <end position="144"/>
    </location>
</feature>
<proteinExistence type="predicted"/>
<dbReference type="Proteomes" id="UP000823749">
    <property type="component" value="Chromosome 4"/>
</dbReference>
<evidence type="ECO:0000313" key="3">
    <source>
        <dbReference type="EMBL" id="KAG5550836.1"/>
    </source>
</evidence>
<organism evidence="3 4">
    <name type="scientific">Rhododendron griersonianum</name>
    <dbReference type="NCBI Taxonomy" id="479676"/>
    <lineage>
        <taxon>Eukaryota</taxon>
        <taxon>Viridiplantae</taxon>
        <taxon>Streptophyta</taxon>
        <taxon>Embryophyta</taxon>
        <taxon>Tracheophyta</taxon>
        <taxon>Spermatophyta</taxon>
        <taxon>Magnoliopsida</taxon>
        <taxon>eudicotyledons</taxon>
        <taxon>Gunneridae</taxon>
        <taxon>Pentapetalae</taxon>
        <taxon>asterids</taxon>
        <taxon>Ericales</taxon>
        <taxon>Ericaceae</taxon>
        <taxon>Ericoideae</taxon>
        <taxon>Rhodoreae</taxon>
        <taxon>Rhododendron</taxon>
    </lineage>
</organism>
<sequence>MEHAIEVQTGLKPICFPLWLLGFAASSIAVLYKSVVLLEGLKQYPPSTRFTKSELPSVFEDIFSKCGILSEFGKNSTALSAATGSFELSSTVYLVAPILSDDPIPGPTPTPSGSSLPEPSHFGSAPNEPLTLPSSPPTELPAPPLSDDSPLRRSTRLNQFLASDNLDLLLAGEARLLVPRSAELVPRPIGILLAEVVPAQPHQLVDRSWTTSCGLCGKIKKPSDIYMACLNTNQSISKLHVTNRSRSSDKKQWSPELVGGRRVVGDGLVAQKSDRAR</sequence>
<dbReference type="EMBL" id="JACTNZ010000004">
    <property type="protein sequence ID" value="KAG5550836.1"/>
    <property type="molecule type" value="Genomic_DNA"/>
</dbReference>